<dbReference type="AlphaFoldDB" id="A0A543AW67"/>
<proteinExistence type="predicted"/>
<keyword evidence="3" id="KW-1185">Reference proteome</keyword>
<comment type="caution">
    <text evidence="2">The sequence shown here is derived from an EMBL/GenBank/DDBJ whole genome shotgun (WGS) entry which is preliminary data.</text>
</comment>
<evidence type="ECO:0000256" key="1">
    <source>
        <dbReference type="SAM" id="Phobius"/>
    </source>
</evidence>
<keyword evidence="1" id="KW-0812">Transmembrane</keyword>
<dbReference type="OrthoDB" id="793353at2"/>
<gene>
    <name evidence="2" type="ORF">FB566_2337</name>
</gene>
<reference evidence="2 3" key="1">
    <citation type="submission" date="2019-06" db="EMBL/GenBank/DDBJ databases">
        <title>Sequencing the genomes of 1000 actinobacteria strains.</title>
        <authorList>
            <person name="Klenk H.-P."/>
        </authorList>
    </citation>
    <scope>NUCLEOTIDE SEQUENCE [LARGE SCALE GENOMIC DNA]</scope>
    <source>
        <strain evidence="2 3">DSM 45928</strain>
    </source>
</reference>
<dbReference type="InParanoid" id="A0A543AW67"/>
<accession>A0A543AW67</accession>
<dbReference type="RefSeq" id="WP_142038745.1">
    <property type="nucleotide sequence ID" value="NZ_JBHTGS010000001.1"/>
</dbReference>
<protein>
    <submittedName>
        <fullName evidence="2">Uncharacterized protein</fullName>
    </submittedName>
</protein>
<evidence type="ECO:0000313" key="3">
    <source>
        <dbReference type="Proteomes" id="UP000317043"/>
    </source>
</evidence>
<organism evidence="2 3">
    <name type="scientific">Stackebrandtia endophytica</name>
    <dbReference type="NCBI Taxonomy" id="1496996"/>
    <lineage>
        <taxon>Bacteria</taxon>
        <taxon>Bacillati</taxon>
        <taxon>Actinomycetota</taxon>
        <taxon>Actinomycetes</taxon>
        <taxon>Glycomycetales</taxon>
        <taxon>Glycomycetaceae</taxon>
        <taxon>Stackebrandtia</taxon>
    </lineage>
</organism>
<name>A0A543AW67_9ACTN</name>
<feature type="transmembrane region" description="Helical" evidence="1">
    <location>
        <begin position="74"/>
        <end position="98"/>
    </location>
</feature>
<sequence length="291" mass="31321">MSDEWPWAEKQPVFTTNGEKGGSVTRVPHGVALTPLRPGFLVLVLGFTISFGLMISGVGLVFASMAEEFGPAAWWWLALGIPSGLLTVFLLSGMYVTGTELIMRNTPRNMIILTGTLAGTAIGLSAIAGWWSWRASDIGLHPQVIKYDGWNHHQLLQADLCLAGAAIAAIACLVIAVIALRGAHRARGDVRRILRLRNSGSRHEGVVAGLPDTDGWNMGSTVSIRYRDQRGDHTRRVRINTTPSKIPVPGTPLIVFVGADDDLLIEIDPDHPLEYHPNSGAYETSSDGGGS</sequence>
<feature type="transmembrane region" description="Helical" evidence="1">
    <location>
        <begin position="40"/>
        <end position="62"/>
    </location>
</feature>
<keyword evidence="1" id="KW-1133">Transmembrane helix</keyword>
<evidence type="ECO:0000313" key="2">
    <source>
        <dbReference type="EMBL" id="TQL76800.1"/>
    </source>
</evidence>
<feature type="transmembrane region" description="Helical" evidence="1">
    <location>
        <begin position="110"/>
        <end position="133"/>
    </location>
</feature>
<keyword evidence="1" id="KW-0472">Membrane</keyword>
<feature type="transmembrane region" description="Helical" evidence="1">
    <location>
        <begin position="162"/>
        <end position="183"/>
    </location>
</feature>
<dbReference type="EMBL" id="VFOW01000001">
    <property type="protein sequence ID" value="TQL76800.1"/>
    <property type="molecule type" value="Genomic_DNA"/>
</dbReference>
<dbReference type="Proteomes" id="UP000317043">
    <property type="component" value="Unassembled WGS sequence"/>
</dbReference>